<organism evidence="2 3">
    <name type="scientific">Goodea atripinnis</name>
    <dbReference type="NCBI Taxonomy" id="208336"/>
    <lineage>
        <taxon>Eukaryota</taxon>
        <taxon>Metazoa</taxon>
        <taxon>Chordata</taxon>
        <taxon>Craniata</taxon>
        <taxon>Vertebrata</taxon>
        <taxon>Euteleostomi</taxon>
        <taxon>Actinopterygii</taxon>
        <taxon>Neopterygii</taxon>
        <taxon>Teleostei</taxon>
        <taxon>Neoteleostei</taxon>
        <taxon>Acanthomorphata</taxon>
        <taxon>Ovalentaria</taxon>
        <taxon>Atherinomorphae</taxon>
        <taxon>Cyprinodontiformes</taxon>
        <taxon>Goodeidae</taxon>
        <taxon>Goodea</taxon>
    </lineage>
</organism>
<dbReference type="Proteomes" id="UP001476798">
    <property type="component" value="Unassembled WGS sequence"/>
</dbReference>
<keyword evidence="3" id="KW-1185">Reference proteome</keyword>
<evidence type="ECO:0000313" key="3">
    <source>
        <dbReference type="Proteomes" id="UP001476798"/>
    </source>
</evidence>
<feature type="region of interest" description="Disordered" evidence="1">
    <location>
        <begin position="1"/>
        <end position="25"/>
    </location>
</feature>
<evidence type="ECO:0000313" key="2">
    <source>
        <dbReference type="EMBL" id="MEQ2184001.1"/>
    </source>
</evidence>
<gene>
    <name evidence="2" type="ORF">GOODEAATRI_003588</name>
</gene>
<evidence type="ECO:0000256" key="1">
    <source>
        <dbReference type="SAM" id="MobiDB-lite"/>
    </source>
</evidence>
<name>A0ABV0PKJ6_9TELE</name>
<protein>
    <submittedName>
        <fullName evidence="2">Uncharacterized protein</fullName>
    </submittedName>
</protein>
<comment type="caution">
    <text evidence="2">The sequence shown here is derived from an EMBL/GenBank/DDBJ whole genome shotgun (WGS) entry which is preliminary data.</text>
</comment>
<sequence>MPSTEPGSAYHENAKGRDGYRVSQRSPAQLSLVSLGESSNDPEIRLYLSFCCEDEQSGALEAAILVSNGRGA</sequence>
<accession>A0ABV0PKJ6</accession>
<reference evidence="2 3" key="1">
    <citation type="submission" date="2021-06" db="EMBL/GenBank/DDBJ databases">
        <authorList>
            <person name="Palmer J.M."/>
        </authorList>
    </citation>
    <scope>NUCLEOTIDE SEQUENCE [LARGE SCALE GENOMIC DNA]</scope>
    <source>
        <strain evidence="2 3">GA_2019</strain>
        <tissue evidence="2">Muscle</tissue>
    </source>
</reference>
<proteinExistence type="predicted"/>
<dbReference type="EMBL" id="JAHRIO010080105">
    <property type="protein sequence ID" value="MEQ2184001.1"/>
    <property type="molecule type" value="Genomic_DNA"/>
</dbReference>